<feature type="transmembrane region" description="Helical" evidence="2">
    <location>
        <begin position="15"/>
        <end position="40"/>
    </location>
</feature>
<comment type="caution">
    <text evidence="3">The sequence shown here is derived from an EMBL/GenBank/DDBJ whole genome shotgun (WGS) entry which is preliminary data.</text>
</comment>
<name>A0A7W5JUL7_9ACTN</name>
<sequence length="146" mass="15209">MTGATAKPQGVSRGAVLVMAAILALVLSLVLIIVLGLRVLGLPVLFNRVSDHGDRVSIEVPTGWRVETPPNGGQITTDNGSSGEGEPYRISDIHAQSWVGGSGTTYFDVEVGPAPAGGEGDDQSTWVADTCKVLINCVSDQPVRQV</sequence>
<keyword evidence="2" id="KW-0812">Transmembrane</keyword>
<dbReference type="Proteomes" id="UP000565572">
    <property type="component" value="Unassembled WGS sequence"/>
</dbReference>
<keyword evidence="2" id="KW-1133">Transmembrane helix</keyword>
<protein>
    <submittedName>
        <fullName evidence="3">Uncharacterized protein</fullName>
    </submittedName>
</protein>
<feature type="region of interest" description="Disordered" evidence="1">
    <location>
        <begin position="66"/>
        <end position="85"/>
    </location>
</feature>
<dbReference type="EMBL" id="JACHZG010000001">
    <property type="protein sequence ID" value="MBB3326366.1"/>
    <property type="molecule type" value="Genomic_DNA"/>
</dbReference>
<keyword evidence="2" id="KW-0472">Membrane</keyword>
<proteinExistence type="predicted"/>
<accession>A0A7W5JUL7</accession>
<organism evidence="3 4">
    <name type="scientific">Microlunatus antarcticus</name>
    <dbReference type="NCBI Taxonomy" id="53388"/>
    <lineage>
        <taxon>Bacteria</taxon>
        <taxon>Bacillati</taxon>
        <taxon>Actinomycetota</taxon>
        <taxon>Actinomycetes</taxon>
        <taxon>Propionibacteriales</taxon>
        <taxon>Propionibacteriaceae</taxon>
        <taxon>Microlunatus</taxon>
    </lineage>
</organism>
<evidence type="ECO:0000313" key="4">
    <source>
        <dbReference type="Proteomes" id="UP000565572"/>
    </source>
</evidence>
<evidence type="ECO:0000313" key="3">
    <source>
        <dbReference type="EMBL" id="MBB3326366.1"/>
    </source>
</evidence>
<dbReference type="RefSeq" id="WP_183337325.1">
    <property type="nucleotide sequence ID" value="NZ_JACHZG010000001.1"/>
</dbReference>
<dbReference type="AlphaFoldDB" id="A0A7W5JUL7"/>
<evidence type="ECO:0000256" key="1">
    <source>
        <dbReference type="SAM" id="MobiDB-lite"/>
    </source>
</evidence>
<keyword evidence="4" id="KW-1185">Reference proteome</keyword>
<feature type="compositionally biased region" description="Polar residues" evidence="1">
    <location>
        <begin position="71"/>
        <end position="81"/>
    </location>
</feature>
<evidence type="ECO:0000256" key="2">
    <source>
        <dbReference type="SAM" id="Phobius"/>
    </source>
</evidence>
<gene>
    <name evidence="3" type="ORF">FHX39_001310</name>
</gene>
<reference evidence="3 4" key="1">
    <citation type="submission" date="2020-08" db="EMBL/GenBank/DDBJ databases">
        <title>Sequencing the genomes of 1000 actinobacteria strains.</title>
        <authorList>
            <person name="Klenk H.-P."/>
        </authorList>
    </citation>
    <scope>NUCLEOTIDE SEQUENCE [LARGE SCALE GENOMIC DNA]</scope>
    <source>
        <strain evidence="3 4">DSM 11053</strain>
    </source>
</reference>